<dbReference type="Gene3D" id="3.40.50.20">
    <property type="match status" value="1"/>
</dbReference>
<dbReference type="AlphaFoldDB" id="A0A1H8CD36"/>
<comment type="function">
    <text evidence="6">Catalyzes the ATP-dependent conversion of 5-aminoimidazole ribonucleotide (AIR) and HCO(3)- to N5-carboxyaminoimidazole ribonucleotide (N5-CAIR).</text>
</comment>
<dbReference type="FunFam" id="3.30.470.20:FF:000029">
    <property type="entry name" value="N5-carboxyaminoimidazole ribonucleotide synthase"/>
    <property type="match status" value="1"/>
</dbReference>
<dbReference type="GO" id="GO:0034028">
    <property type="term" value="F:5-(carboxyamino)imidazole ribonucleotide synthase activity"/>
    <property type="evidence" value="ECO:0007669"/>
    <property type="project" value="UniProtKB-UniRule"/>
</dbReference>
<dbReference type="UniPathway" id="UPA00074">
    <property type="reaction ID" value="UER00942"/>
</dbReference>
<dbReference type="NCBIfam" id="NF004679">
    <property type="entry name" value="PRK06019.1-5"/>
    <property type="match status" value="1"/>
</dbReference>
<dbReference type="SUPFAM" id="SSF51246">
    <property type="entry name" value="Rudiment single hybrid motif"/>
    <property type="match status" value="1"/>
</dbReference>
<dbReference type="SUPFAM" id="SSF56059">
    <property type="entry name" value="Glutathione synthetase ATP-binding domain-like"/>
    <property type="match status" value="1"/>
</dbReference>
<feature type="domain" description="ATP-grasp" evidence="7">
    <location>
        <begin position="114"/>
        <end position="300"/>
    </location>
</feature>
<accession>A0A1H8CD36</accession>
<dbReference type="InterPro" id="IPR040686">
    <property type="entry name" value="PurK_C"/>
</dbReference>
<dbReference type="NCBIfam" id="TIGR01161">
    <property type="entry name" value="purK"/>
    <property type="match status" value="1"/>
</dbReference>
<evidence type="ECO:0000313" key="9">
    <source>
        <dbReference type="Proteomes" id="UP000198553"/>
    </source>
</evidence>
<keyword evidence="1 5" id="KW-0436">Ligase</keyword>
<dbReference type="GO" id="GO:0005524">
    <property type="term" value="F:ATP binding"/>
    <property type="evidence" value="ECO:0007669"/>
    <property type="project" value="UniProtKB-UniRule"/>
</dbReference>
<dbReference type="GO" id="GO:0005829">
    <property type="term" value="C:cytosol"/>
    <property type="evidence" value="ECO:0007669"/>
    <property type="project" value="TreeGrafter"/>
</dbReference>
<dbReference type="Gene3D" id="3.30.470.20">
    <property type="entry name" value="ATP-grasp fold, B domain"/>
    <property type="match status" value="1"/>
</dbReference>
<dbReference type="EMBL" id="FOBW01000007">
    <property type="protein sequence ID" value="SEM92178.1"/>
    <property type="molecule type" value="Genomic_DNA"/>
</dbReference>
<evidence type="ECO:0000256" key="5">
    <source>
        <dbReference type="HAMAP-Rule" id="MF_01928"/>
    </source>
</evidence>
<comment type="pathway">
    <text evidence="5 6">Purine metabolism; IMP biosynthesis via de novo pathway; 5-amino-1-(5-phospho-D-ribosyl)imidazole-4-carboxylate from 5-amino-1-(5-phospho-D-ribosyl)imidazole (N5-CAIR route): step 1/2.</text>
</comment>
<dbReference type="Pfam" id="PF17769">
    <property type="entry name" value="PurK_C"/>
    <property type="match status" value="1"/>
</dbReference>
<dbReference type="InterPro" id="IPR013815">
    <property type="entry name" value="ATP_grasp_subdomain_1"/>
</dbReference>
<evidence type="ECO:0000256" key="1">
    <source>
        <dbReference type="ARBA" id="ARBA00022598"/>
    </source>
</evidence>
<evidence type="ECO:0000256" key="4">
    <source>
        <dbReference type="ARBA" id="ARBA00022840"/>
    </source>
</evidence>
<dbReference type="Proteomes" id="UP000198553">
    <property type="component" value="Unassembled WGS sequence"/>
</dbReference>
<dbReference type="SUPFAM" id="SSF52440">
    <property type="entry name" value="PreATP-grasp domain"/>
    <property type="match status" value="1"/>
</dbReference>
<dbReference type="GO" id="GO:0006189">
    <property type="term" value="P:'de novo' IMP biosynthetic process"/>
    <property type="evidence" value="ECO:0007669"/>
    <property type="project" value="UniProtKB-UniRule"/>
</dbReference>
<gene>
    <name evidence="5 6" type="primary">purK</name>
    <name evidence="8" type="ORF">SAMN05192533_1076</name>
</gene>
<reference evidence="9" key="1">
    <citation type="submission" date="2016-10" db="EMBL/GenBank/DDBJ databases">
        <authorList>
            <person name="Varghese N."/>
            <person name="Submissions S."/>
        </authorList>
    </citation>
    <scope>NUCLEOTIDE SEQUENCE [LARGE SCALE GENOMIC DNA]</scope>
    <source>
        <strain evidence="9">B48,IBRC-M 10115,DSM 25386,CECT 8001</strain>
    </source>
</reference>
<name>A0A1H8CD36_9BACI</name>
<dbReference type="GO" id="GO:0004638">
    <property type="term" value="F:phosphoribosylaminoimidazole carboxylase activity"/>
    <property type="evidence" value="ECO:0007669"/>
    <property type="project" value="InterPro"/>
</dbReference>
<dbReference type="InterPro" id="IPR005875">
    <property type="entry name" value="PurK"/>
</dbReference>
<dbReference type="PANTHER" id="PTHR11609">
    <property type="entry name" value="PURINE BIOSYNTHESIS PROTEIN 6/7, PUR6/7"/>
    <property type="match status" value="1"/>
</dbReference>
<dbReference type="InterPro" id="IPR054350">
    <property type="entry name" value="PurT/PurK_preATP-grasp"/>
</dbReference>
<keyword evidence="9" id="KW-1185">Reference proteome</keyword>
<dbReference type="Gene3D" id="3.30.1490.20">
    <property type="entry name" value="ATP-grasp fold, A domain"/>
    <property type="match status" value="1"/>
</dbReference>
<protein>
    <recommendedName>
        <fullName evidence="5 6">N5-carboxyaminoimidazole ribonucleotide synthase</fullName>
        <shortName evidence="5 6">N5-CAIR synthase</shortName>
        <ecNumber evidence="5 6">6.3.4.18</ecNumber>
    </recommendedName>
    <alternativeName>
        <fullName evidence="5 6">5-(carboxyamino)imidazole ribonucleotide synthetase</fullName>
    </alternativeName>
</protein>
<evidence type="ECO:0000256" key="2">
    <source>
        <dbReference type="ARBA" id="ARBA00022741"/>
    </source>
</evidence>
<evidence type="ECO:0000256" key="6">
    <source>
        <dbReference type="RuleBase" id="RU361200"/>
    </source>
</evidence>
<dbReference type="HAMAP" id="MF_01928">
    <property type="entry name" value="PurK"/>
    <property type="match status" value="1"/>
</dbReference>
<comment type="subunit">
    <text evidence="5 6">Homodimer.</text>
</comment>
<dbReference type="InterPro" id="IPR011054">
    <property type="entry name" value="Rudment_hybrid_motif"/>
</dbReference>
<dbReference type="RefSeq" id="WP_170843850.1">
    <property type="nucleotide sequence ID" value="NZ_FOBW01000007.1"/>
</dbReference>
<comment type="function">
    <text evidence="5">Catalyzes the ATP-dependent conversion of 5-aminoimidazole ribonucleotide (AIR) and HCO(3)(-) to N5-carboxyaminoimidazole ribonucleotide (N5-CAIR).</text>
</comment>
<dbReference type="Pfam" id="PF22660">
    <property type="entry name" value="RS_preATP-grasp-like"/>
    <property type="match status" value="1"/>
</dbReference>
<dbReference type="InterPro" id="IPR016185">
    <property type="entry name" value="PreATP-grasp_dom_sf"/>
</dbReference>
<sequence>MNLNNRVILPGETIGIVGGGQLGKMMTIAAKSMGFRVVVLDPTDDCPCGQVADEQIIGEYGDLQAIKQLAEKSVVITYEFENIQAEALEWLTNHAHVPQGTELLKITQDRIQEKAAIQSAGVDVAPYTVIEHIDHLDLSITATGLPAVLKTARGGYDGKGQLVIRNLDDIQKAQSLIDQGPCVLEKWIHFDKEISVIITRNPDGEIKVFPVAENLHQNNILHQTIVPAGISKSVEEQAVQKAKKISMALNLVGTLAVEMFVTPDEEIYINELAPRPHNSGHYSIEACETSQFEQHIRSIANWPLAKTDLLKPVVMVNILGQHQERLLERLPKLQDWKVHLYGKKEAKLNRKMGHVTLLRDTVESAIKEADESGIWELAVEAGTIN</sequence>
<feature type="binding site" evidence="5">
    <location>
        <position position="216"/>
    </location>
    <ligand>
        <name>ATP</name>
        <dbReference type="ChEBI" id="CHEBI:30616"/>
    </ligand>
</feature>
<keyword evidence="2 5" id="KW-0547">Nucleotide-binding</keyword>
<dbReference type="NCBIfam" id="NF004675">
    <property type="entry name" value="PRK06019.1-1"/>
    <property type="match status" value="1"/>
</dbReference>
<feature type="binding site" evidence="5">
    <location>
        <position position="110"/>
    </location>
    <ligand>
        <name>ATP</name>
        <dbReference type="ChEBI" id="CHEBI:30616"/>
    </ligand>
</feature>
<keyword evidence="4 5" id="KW-0067">ATP-binding</keyword>
<dbReference type="NCBIfam" id="NF004676">
    <property type="entry name" value="PRK06019.1-2"/>
    <property type="match status" value="1"/>
</dbReference>
<dbReference type="PANTHER" id="PTHR11609:SF5">
    <property type="entry name" value="PHOSPHORIBOSYLAMINOIMIDAZOLE CARBOXYLASE"/>
    <property type="match status" value="1"/>
</dbReference>
<feature type="binding site" evidence="5">
    <location>
        <position position="193"/>
    </location>
    <ligand>
        <name>ATP</name>
        <dbReference type="ChEBI" id="CHEBI:30616"/>
    </ligand>
</feature>
<proteinExistence type="inferred from homology"/>
<comment type="catalytic activity">
    <reaction evidence="5 6">
        <text>5-amino-1-(5-phospho-beta-D-ribosyl)imidazole + hydrogencarbonate + ATP = 5-carboxyamino-1-(5-phospho-D-ribosyl)imidazole + ADP + phosphate + 2 H(+)</text>
        <dbReference type="Rhea" id="RHEA:19317"/>
        <dbReference type="ChEBI" id="CHEBI:15378"/>
        <dbReference type="ChEBI" id="CHEBI:17544"/>
        <dbReference type="ChEBI" id="CHEBI:30616"/>
        <dbReference type="ChEBI" id="CHEBI:43474"/>
        <dbReference type="ChEBI" id="CHEBI:58730"/>
        <dbReference type="ChEBI" id="CHEBI:137981"/>
        <dbReference type="ChEBI" id="CHEBI:456216"/>
        <dbReference type="EC" id="6.3.4.18"/>
    </reaction>
</comment>
<dbReference type="FunFam" id="3.30.1490.20:FF:000015">
    <property type="entry name" value="N5-carboxyaminoimidazole ribonucleotide synthase"/>
    <property type="match status" value="1"/>
</dbReference>
<dbReference type="STRING" id="930146.SAMN05192533_1076"/>
<feature type="binding site" evidence="5">
    <location>
        <position position="150"/>
    </location>
    <ligand>
        <name>ATP</name>
        <dbReference type="ChEBI" id="CHEBI:30616"/>
    </ligand>
</feature>
<dbReference type="InterPro" id="IPR011761">
    <property type="entry name" value="ATP-grasp"/>
</dbReference>
<organism evidence="8 9">
    <name type="scientific">Mesobacillus persicus</name>
    <dbReference type="NCBI Taxonomy" id="930146"/>
    <lineage>
        <taxon>Bacteria</taxon>
        <taxon>Bacillati</taxon>
        <taxon>Bacillota</taxon>
        <taxon>Bacilli</taxon>
        <taxon>Bacillales</taxon>
        <taxon>Bacillaceae</taxon>
        <taxon>Mesobacillus</taxon>
    </lineage>
</organism>
<feature type="binding site" evidence="5">
    <location>
        <begin position="155"/>
        <end position="161"/>
    </location>
    <ligand>
        <name>ATP</name>
        <dbReference type="ChEBI" id="CHEBI:30616"/>
    </ligand>
</feature>
<keyword evidence="3 5" id="KW-0658">Purine biosynthesis</keyword>
<dbReference type="EC" id="6.3.4.18" evidence="5 6"/>
<feature type="binding site" evidence="5">
    <location>
        <begin position="270"/>
        <end position="271"/>
    </location>
    <ligand>
        <name>ATP</name>
        <dbReference type="ChEBI" id="CHEBI:30616"/>
    </ligand>
</feature>
<feature type="binding site" evidence="5">
    <location>
        <begin position="185"/>
        <end position="188"/>
    </location>
    <ligand>
        <name>ATP</name>
        <dbReference type="ChEBI" id="CHEBI:30616"/>
    </ligand>
</feature>
<evidence type="ECO:0000259" key="7">
    <source>
        <dbReference type="PROSITE" id="PS50975"/>
    </source>
</evidence>
<dbReference type="Pfam" id="PF02222">
    <property type="entry name" value="ATP-grasp"/>
    <property type="match status" value="1"/>
</dbReference>
<dbReference type="FunFam" id="3.40.50.20:FF:000016">
    <property type="entry name" value="N5-carboxyaminoimidazole ribonucleotide synthase"/>
    <property type="match status" value="1"/>
</dbReference>
<evidence type="ECO:0000256" key="3">
    <source>
        <dbReference type="ARBA" id="ARBA00022755"/>
    </source>
</evidence>
<comment type="similarity">
    <text evidence="5 6">Belongs to the PurK/PurT family.</text>
</comment>
<evidence type="ECO:0000313" key="8">
    <source>
        <dbReference type="EMBL" id="SEM92178.1"/>
    </source>
</evidence>
<dbReference type="PROSITE" id="PS50975">
    <property type="entry name" value="ATP_GRASP"/>
    <property type="match status" value="1"/>
</dbReference>
<dbReference type="InterPro" id="IPR003135">
    <property type="entry name" value="ATP-grasp_carboxylate-amine"/>
</dbReference>
<dbReference type="GO" id="GO:0046872">
    <property type="term" value="F:metal ion binding"/>
    <property type="evidence" value="ECO:0007669"/>
    <property type="project" value="InterPro"/>
</dbReference>